<reference evidence="1" key="1">
    <citation type="submission" date="2019-12" db="EMBL/GenBank/DDBJ databases">
        <title>Genome sequencing and annotation of Brassica cretica.</title>
        <authorList>
            <person name="Studholme D.J."/>
            <person name="Sarris P.F."/>
        </authorList>
    </citation>
    <scope>NUCLEOTIDE SEQUENCE</scope>
    <source>
        <strain evidence="1">PFS-001/15</strain>
        <tissue evidence="1">Leaf</tissue>
    </source>
</reference>
<evidence type="ECO:0000313" key="1">
    <source>
        <dbReference type="EMBL" id="KAF2598758.1"/>
    </source>
</evidence>
<protein>
    <submittedName>
        <fullName evidence="1">Uncharacterized protein</fullName>
    </submittedName>
</protein>
<comment type="caution">
    <text evidence="1">The sequence shown here is derived from an EMBL/GenBank/DDBJ whole genome shotgun (WGS) entry which is preliminary data.</text>
</comment>
<accession>A0A8S9L027</accession>
<sequence>MDQNQVQEEAEALESPVVTPSAMGTVPCLPRHVEARRKILFRVPTHRFIALSQTRLSKANFGYLFHRNLDNDVMVKKKEAKKKMKTCEYRK</sequence>
<gene>
    <name evidence="1" type="ORF">F2Q68_00011214</name>
</gene>
<dbReference type="Proteomes" id="UP000712281">
    <property type="component" value="Unassembled WGS sequence"/>
</dbReference>
<evidence type="ECO:0000313" key="2">
    <source>
        <dbReference type="Proteomes" id="UP000712281"/>
    </source>
</evidence>
<proteinExistence type="predicted"/>
<dbReference type="EMBL" id="QGKW02000717">
    <property type="protein sequence ID" value="KAF2598758.1"/>
    <property type="molecule type" value="Genomic_DNA"/>
</dbReference>
<dbReference type="AlphaFoldDB" id="A0A8S9L027"/>
<organism evidence="1 2">
    <name type="scientific">Brassica cretica</name>
    <name type="common">Mustard</name>
    <dbReference type="NCBI Taxonomy" id="69181"/>
    <lineage>
        <taxon>Eukaryota</taxon>
        <taxon>Viridiplantae</taxon>
        <taxon>Streptophyta</taxon>
        <taxon>Embryophyta</taxon>
        <taxon>Tracheophyta</taxon>
        <taxon>Spermatophyta</taxon>
        <taxon>Magnoliopsida</taxon>
        <taxon>eudicotyledons</taxon>
        <taxon>Gunneridae</taxon>
        <taxon>Pentapetalae</taxon>
        <taxon>rosids</taxon>
        <taxon>malvids</taxon>
        <taxon>Brassicales</taxon>
        <taxon>Brassicaceae</taxon>
        <taxon>Brassiceae</taxon>
        <taxon>Brassica</taxon>
    </lineage>
</organism>
<name>A0A8S9L027_BRACR</name>